<organism evidence="1 2">
    <name type="scientific">Shigella flexneri</name>
    <dbReference type="NCBI Taxonomy" id="623"/>
    <lineage>
        <taxon>Bacteria</taxon>
        <taxon>Pseudomonadati</taxon>
        <taxon>Pseudomonadota</taxon>
        <taxon>Gammaproteobacteria</taxon>
        <taxon>Enterobacterales</taxon>
        <taxon>Enterobacteriaceae</taxon>
        <taxon>Shigella</taxon>
    </lineage>
</organism>
<dbReference type="Proteomes" id="UP000260191">
    <property type="component" value="Unassembled WGS sequence"/>
</dbReference>
<proteinExistence type="predicted"/>
<dbReference type="AlphaFoldDB" id="A0A2Y4U0B5"/>
<dbReference type="EMBL" id="UIPR01000158">
    <property type="protein sequence ID" value="SVH92057.1"/>
    <property type="molecule type" value="Genomic_DNA"/>
</dbReference>
<gene>
    <name evidence="1" type="ORF">SAMEA3710514_04967</name>
</gene>
<accession>A0A2Y4U0B5</accession>
<sequence>MRLLAAGNAKKVALVACMRKLLTIMNAMLRKNEEWNESYL</sequence>
<protein>
    <submittedName>
        <fullName evidence="1">Putative transposase</fullName>
    </submittedName>
</protein>
<evidence type="ECO:0000313" key="2">
    <source>
        <dbReference type="Proteomes" id="UP000260191"/>
    </source>
</evidence>
<reference evidence="1 2" key="1">
    <citation type="submission" date="2018-06" db="EMBL/GenBank/DDBJ databases">
        <authorList>
            <consortium name="Pathogen Informatics"/>
            <person name="Doyle S."/>
        </authorList>
    </citation>
    <scope>NUCLEOTIDE SEQUENCE [LARGE SCALE GENOMIC DNA]</scope>
    <source>
        <strain evidence="1 2">4028STDY6275000</strain>
    </source>
</reference>
<evidence type="ECO:0000313" key="1">
    <source>
        <dbReference type="EMBL" id="SVH92057.1"/>
    </source>
</evidence>
<name>A0A2Y4U0B5_SHIFL</name>
<accession>A0A383K2V7</accession>